<reference evidence="1 2" key="1">
    <citation type="journal article" date="2007" name="Int. J. Syst. Evol. Microbiol.">
        <title>Marixanthomonas ophiurae gen. nov., sp. nov., a marine bacterium of the family Flavobacteriaceae isolated from a deep-sea brittle star.</title>
        <authorList>
            <person name="Romanenko L.A."/>
            <person name="Uchino M."/>
            <person name="Frolova G.M."/>
            <person name="Mikhailov V.V."/>
        </authorList>
    </citation>
    <scope>NUCLEOTIDE SEQUENCE [LARGE SCALE GENOMIC DNA]</scope>
    <source>
        <strain evidence="1 2">KMM 3046</strain>
    </source>
</reference>
<sequence>MLSPEPILVELEFGTLEIHENCVISTINEGILFDKEERKKMYEVFEKYFEGKPFIYISNRKNDYTVNPTSYLQEDHFSNHLVGMAVLCYSQSSYDNALFEKQFYKRAFNVFYTVEACKLWAKEILHNKN</sequence>
<evidence type="ECO:0000313" key="2">
    <source>
        <dbReference type="Proteomes" id="UP000261082"/>
    </source>
</evidence>
<protein>
    <recommendedName>
        <fullName evidence="3">STAS/SEC14 domain-containing protein</fullName>
    </recommendedName>
</protein>
<keyword evidence="2" id="KW-1185">Reference proteome</keyword>
<organism evidence="1 2">
    <name type="scientific">Marixanthomonas ophiurae</name>
    <dbReference type="NCBI Taxonomy" id="387659"/>
    <lineage>
        <taxon>Bacteria</taxon>
        <taxon>Pseudomonadati</taxon>
        <taxon>Bacteroidota</taxon>
        <taxon>Flavobacteriia</taxon>
        <taxon>Flavobacteriales</taxon>
        <taxon>Flavobacteriaceae</taxon>
        <taxon>Marixanthomonas</taxon>
    </lineage>
</organism>
<accession>A0A3E1Q817</accession>
<dbReference type="AlphaFoldDB" id="A0A3E1Q817"/>
<comment type="caution">
    <text evidence="1">The sequence shown here is derived from an EMBL/GenBank/DDBJ whole genome shotgun (WGS) entry which is preliminary data.</text>
</comment>
<dbReference type="OrthoDB" id="1144359at2"/>
<dbReference type="RefSeq" id="WP_117160212.1">
    <property type="nucleotide sequence ID" value="NZ_QVID01000002.1"/>
</dbReference>
<proteinExistence type="predicted"/>
<name>A0A3E1Q817_9FLAO</name>
<dbReference type="EMBL" id="QVID01000002">
    <property type="protein sequence ID" value="RFN58264.1"/>
    <property type="molecule type" value="Genomic_DNA"/>
</dbReference>
<evidence type="ECO:0000313" key="1">
    <source>
        <dbReference type="EMBL" id="RFN58264.1"/>
    </source>
</evidence>
<dbReference type="Proteomes" id="UP000261082">
    <property type="component" value="Unassembled WGS sequence"/>
</dbReference>
<evidence type="ECO:0008006" key="3">
    <source>
        <dbReference type="Google" id="ProtNLM"/>
    </source>
</evidence>
<gene>
    <name evidence="1" type="ORF">DZ858_13640</name>
</gene>